<reference evidence="9 10" key="1">
    <citation type="submission" date="2019-06" db="EMBL/GenBank/DDBJ databases">
        <title>Genome sequence of Janthinobacterium lividum UCD_MED1.</title>
        <authorList>
            <person name="De Leon M.E."/>
            <person name="Jospin G."/>
        </authorList>
    </citation>
    <scope>NUCLEOTIDE SEQUENCE [LARGE SCALE GENOMIC DNA]</scope>
    <source>
        <strain evidence="9 10">UCD_MED1</strain>
    </source>
</reference>
<keyword evidence="4 7" id="KW-0812">Transmembrane</keyword>
<evidence type="ECO:0000256" key="2">
    <source>
        <dbReference type="ARBA" id="ARBA00022448"/>
    </source>
</evidence>
<dbReference type="EMBL" id="VDGE01000001">
    <property type="protein sequence ID" value="TNC78587.1"/>
    <property type="molecule type" value="Genomic_DNA"/>
</dbReference>
<dbReference type="GO" id="GO:0055085">
    <property type="term" value="P:transmembrane transport"/>
    <property type="evidence" value="ECO:0007669"/>
    <property type="project" value="InterPro"/>
</dbReference>
<evidence type="ECO:0000256" key="3">
    <source>
        <dbReference type="ARBA" id="ARBA00022475"/>
    </source>
</evidence>
<dbReference type="Proteomes" id="UP000305681">
    <property type="component" value="Unassembled WGS sequence"/>
</dbReference>
<evidence type="ECO:0000259" key="8">
    <source>
        <dbReference type="PROSITE" id="PS50928"/>
    </source>
</evidence>
<feature type="transmembrane region" description="Helical" evidence="7">
    <location>
        <begin position="232"/>
        <end position="251"/>
    </location>
</feature>
<dbReference type="PANTHER" id="PTHR43386:SF1">
    <property type="entry name" value="D,D-DIPEPTIDE TRANSPORT SYSTEM PERMEASE PROTEIN DDPC-RELATED"/>
    <property type="match status" value="1"/>
</dbReference>
<name>A0A5C4P143_9BURK</name>
<evidence type="ECO:0000313" key="10">
    <source>
        <dbReference type="Proteomes" id="UP000305681"/>
    </source>
</evidence>
<dbReference type="InterPro" id="IPR050366">
    <property type="entry name" value="BP-dependent_transpt_permease"/>
</dbReference>
<dbReference type="AlphaFoldDB" id="A0A5C4P143"/>
<dbReference type="GO" id="GO:0005886">
    <property type="term" value="C:plasma membrane"/>
    <property type="evidence" value="ECO:0007669"/>
    <property type="project" value="UniProtKB-SubCell"/>
</dbReference>
<feature type="transmembrane region" description="Helical" evidence="7">
    <location>
        <begin position="175"/>
        <end position="195"/>
    </location>
</feature>
<evidence type="ECO:0000256" key="7">
    <source>
        <dbReference type="RuleBase" id="RU363032"/>
    </source>
</evidence>
<protein>
    <submittedName>
        <fullName evidence="9">ABC transporter permease</fullName>
    </submittedName>
</protein>
<dbReference type="PANTHER" id="PTHR43386">
    <property type="entry name" value="OLIGOPEPTIDE TRANSPORT SYSTEM PERMEASE PROTEIN APPC"/>
    <property type="match status" value="1"/>
</dbReference>
<dbReference type="CDD" id="cd06261">
    <property type="entry name" value="TM_PBP2"/>
    <property type="match status" value="1"/>
</dbReference>
<comment type="subcellular location">
    <subcellularLocation>
        <location evidence="1 7">Cell membrane</location>
        <topology evidence="1 7">Multi-pass membrane protein</topology>
    </subcellularLocation>
</comment>
<accession>A0A5C4P143</accession>
<dbReference type="PROSITE" id="PS50928">
    <property type="entry name" value="ABC_TM1"/>
    <property type="match status" value="1"/>
</dbReference>
<feature type="transmembrane region" description="Helical" evidence="7">
    <location>
        <begin position="56"/>
        <end position="85"/>
    </location>
</feature>
<evidence type="ECO:0000256" key="5">
    <source>
        <dbReference type="ARBA" id="ARBA00022989"/>
    </source>
</evidence>
<keyword evidence="5 7" id="KW-1133">Transmembrane helix</keyword>
<keyword evidence="3" id="KW-1003">Cell membrane</keyword>
<dbReference type="InterPro" id="IPR035906">
    <property type="entry name" value="MetI-like_sf"/>
</dbReference>
<dbReference type="Pfam" id="PF00528">
    <property type="entry name" value="BPD_transp_1"/>
    <property type="match status" value="1"/>
</dbReference>
<dbReference type="Gene3D" id="1.10.3720.10">
    <property type="entry name" value="MetI-like"/>
    <property type="match status" value="1"/>
</dbReference>
<comment type="caution">
    <text evidence="9">The sequence shown here is derived from an EMBL/GenBank/DDBJ whole genome shotgun (WGS) entry which is preliminary data.</text>
</comment>
<keyword evidence="2 7" id="KW-0813">Transport</keyword>
<evidence type="ECO:0000256" key="6">
    <source>
        <dbReference type="ARBA" id="ARBA00023136"/>
    </source>
</evidence>
<keyword evidence="6 7" id="KW-0472">Membrane</keyword>
<gene>
    <name evidence="9" type="ORF">FHI69_04705</name>
</gene>
<dbReference type="RefSeq" id="WP_139089684.1">
    <property type="nucleotide sequence ID" value="NZ_VDGE01000001.1"/>
</dbReference>
<dbReference type="InterPro" id="IPR000515">
    <property type="entry name" value="MetI-like"/>
</dbReference>
<feature type="domain" description="ABC transmembrane type-1" evidence="8">
    <location>
        <begin position="63"/>
        <end position="252"/>
    </location>
</feature>
<evidence type="ECO:0000256" key="4">
    <source>
        <dbReference type="ARBA" id="ARBA00022692"/>
    </source>
</evidence>
<comment type="similarity">
    <text evidence="7">Belongs to the binding-protein-dependent transport system permease family.</text>
</comment>
<proteinExistence type="inferred from homology"/>
<evidence type="ECO:0000313" key="9">
    <source>
        <dbReference type="EMBL" id="TNC78587.1"/>
    </source>
</evidence>
<dbReference type="SUPFAM" id="SSF161098">
    <property type="entry name" value="MetI-like"/>
    <property type="match status" value="1"/>
</dbReference>
<sequence>MNASVRAGATLLLVLALMLAGASWLQPASGGAMDAVLAPPGAMHWLGTDDLGRDVLLRLAAAALPTLGIGVAVSAASIALAVLLALCGLAWPAADALVLRLADLFSALPSTLLFIVIASAMQPGVAALVAMLAAFGWDAEFRALRLRLRQVWRQESLDAARLAAASGTYLLRRHVWPAMAGLLAVQAVALVRRAVFHYAGLAFLGLADPRTATWGGMLNEAMPYLAHPDARAWILAAWLCLAMLLIALALLGQGLDERARC</sequence>
<organism evidence="9 10">
    <name type="scientific">Janthinobacterium lividum</name>
    <dbReference type="NCBI Taxonomy" id="29581"/>
    <lineage>
        <taxon>Bacteria</taxon>
        <taxon>Pseudomonadati</taxon>
        <taxon>Pseudomonadota</taxon>
        <taxon>Betaproteobacteria</taxon>
        <taxon>Burkholderiales</taxon>
        <taxon>Oxalobacteraceae</taxon>
        <taxon>Janthinobacterium</taxon>
    </lineage>
</organism>
<evidence type="ECO:0000256" key="1">
    <source>
        <dbReference type="ARBA" id="ARBA00004651"/>
    </source>
</evidence>